<dbReference type="GO" id="GO:0005886">
    <property type="term" value="C:plasma membrane"/>
    <property type="evidence" value="ECO:0007669"/>
    <property type="project" value="UniProtKB-SubCell"/>
</dbReference>
<keyword evidence="10" id="KW-1185">Reference proteome</keyword>
<name>D1APE2_SEBTE</name>
<feature type="transmembrane region" description="Helical" evidence="8">
    <location>
        <begin position="145"/>
        <end position="165"/>
    </location>
</feature>
<evidence type="ECO:0000313" key="10">
    <source>
        <dbReference type="Proteomes" id="UP000000845"/>
    </source>
</evidence>
<dbReference type="KEGG" id="str:Sterm_3134"/>
<protein>
    <submittedName>
        <fullName evidence="9">Nicotinamide mononucleotide transporter PnuC</fullName>
    </submittedName>
</protein>
<feature type="transmembrane region" description="Helical" evidence="8">
    <location>
        <begin position="195"/>
        <end position="214"/>
    </location>
</feature>
<keyword evidence="6 8" id="KW-1133">Transmembrane helix</keyword>
<dbReference type="STRING" id="526218.Sterm_3134"/>
<keyword evidence="4" id="KW-1003">Cell membrane</keyword>
<evidence type="ECO:0000256" key="5">
    <source>
        <dbReference type="ARBA" id="ARBA00022692"/>
    </source>
</evidence>
<feature type="transmembrane region" description="Helical" evidence="8">
    <location>
        <begin position="172"/>
        <end position="189"/>
    </location>
</feature>
<dbReference type="Pfam" id="PF04973">
    <property type="entry name" value="NMN_transporter"/>
    <property type="match status" value="1"/>
</dbReference>
<dbReference type="PANTHER" id="PTHR36122:SF2">
    <property type="entry name" value="NICOTINAMIDE RIBOSIDE TRANSPORTER PNUC"/>
    <property type="match status" value="1"/>
</dbReference>
<dbReference type="EMBL" id="CP001739">
    <property type="protein sequence ID" value="ACZ09976.1"/>
    <property type="molecule type" value="Genomic_DNA"/>
</dbReference>
<dbReference type="GO" id="GO:0034257">
    <property type="term" value="F:nicotinamide riboside transmembrane transporter activity"/>
    <property type="evidence" value="ECO:0007669"/>
    <property type="project" value="InterPro"/>
</dbReference>
<accession>D1APE2</accession>
<feature type="transmembrane region" description="Helical" evidence="8">
    <location>
        <begin position="33"/>
        <end position="50"/>
    </location>
</feature>
<comment type="similarity">
    <text evidence="2">Belongs to the nicotinamide ribonucleoside (NR) uptake permease (TC 4.B.1) family.</text>
</comment>
<proteinExistence type="inferred from homology"/>
<evidence type="ECO:0000256" key="6">
    <source>
        <dbReference type="ARBA" id="ARBA00022989"/>
    </source>
</evidence>
<feature type="transmembrane region" description="Helical" evidence="8">
    <location>
        <begin position="80"/>
        <end position="100"/>
    </location>
</feature>
<feature type="transmembrane region" description="Helical" evidence="8">
    <location>
        <begin position="121"/>
        <end position="139"/>
    </location>
</feature>
<comment type="subcellular location">
    <subcellularLocation>
        <location evidence="1">Cell membrane</location>
        <topology evidence="1">Multi-pass membrane protein</topology>
    </subcellularLocation>
</comment>
<reference evidence="9 10" key="2">
    <citation type="journal article" date="2010" name="Stand. Genomic Sci.">
        <title>Complete genome sequence of Sebaldella termitidis type strain (NCTC 11300).</title>
        <authorList>
            <person name="Harmon-Smith M."/>
            <person name="Celia L."/>
            <person name="Chertkov O."/>
            <person name="Lapidus A."/>
            <person name="Copeland A."/>
            <person name="Glavina Del Rio T."/>
            <person name="Nolan M."/>
            <person name="Lucas S."/>
            <person name="Tice H."/>
            <person name="Cheng J.F."/>
            <person name="Han C."/>
            <person name="Detter J.C."/>
            <person name="Bruce D."/>
            <person name="Goodwin L."/>
            <person name="Pitluck S."/>
            <person name="Pati A."/>
            <person name="Liolios K."/>
            <person name="Ivanova N."/>
            <person name="Mavromatis K."/>
            <person name="Mikhailova N."/>
            <person name="Chen A."/>
            <person name="Palaniappan K."/>
            <person name="Land M."/>
            <person name="Hauser L."/>
            <person name="Chang Y.J."/>
            <person name="Jeffries C.D."/>
            <person name="Brettin T."/>
            <person name="Goker M."/>
            <person name="Beck B."/>
            <person name="Bristow J."/>
            <person name="Eisen J.A."/>
            <person name="Markowitz V."/>
            <person name="Hugenholtz P."/>
            <person name="Kyrpides N.C."/>
            <person name="Klenk H.P."/>
            <person name="Chen F."/>
        </authorList>
    </citation>
    <scope>NUCLEOTIDE SEQUENCE [LARGE SCALE GENOMIC DNA]</scope>
    <source>
        <strain evidence="10">ATCC 33386 / NCTC 11300</strain>
    </source>
</reference>
<sequence>MKIFKDWNLFEKSWLIIFTLINVAVLIYSKEGILGFTASVTGMLSVILVAKGKISNYYFGIINVVIYGFISYNSKYYGEAMLNILYFLPMQIIGFMMWRRNNVNIDESKEVKAERMTAKEIILWSVLSGIAVIVYGIILKKLNNTLPMADSFTTVLSVTAMILMVKRYIEQWIVWIMIDIVAIYMWLFIKSDYNITIMWIAYLVNAVYGLYNWAKLYRREREVWGKQELS</sequence>
<dbReference type="NCBIfam" id="TIGR01528">
    <property type="entry name" value="NMN_trans_PnuC"/>
    <property type="match status" value="1"/>
</dbReference>
<dbReference type="RefSeq" id="WP_012862558.1">
    <property type="nucleotide sequence ID" value="NC_013517.1"/>
</dbReference>
<evidence type="ECO:0000256" key="3">
    <source>
        <dbReference type="ARBA" id="ARBA00022448"/>
    </source>
</evidence>
<gene>
    <name evidence="9" type="ordered locus">Sterm_3134</name>
</gene>
<feature type="transmembrane region" description="Helical" evidence="8">
    <location>
        <begin position="9"/>
        <end position="27"/>
    </location>
</feature>
<evidence type="ECO:0000256" key="8">
    <source>
        <dbReference type="SAM" id="Phobius"/>
    </source>
</evidence>
<evidence type="ECO:0000256" key="4">
    <source>
        <dbReference type="ARBA" id="ARBA00022475"/>
    </source>
</evidence>
<reference evidence="10" key="1">
    <citation type="submission" date="2009-09" db="EMBL/GenBank/DDBJ databases">
        <title>The complete chromosome of Sebaldella termitidis ATCC 33386.</title>
        <authorList>
            <consortium name="US DOE Joint Genome Institute (JGI-PGF)"/>
            <person name="Lucas S."/>
            <person name="Copeland A."/>
            <person name="Lapidus A."/>
            <person name="Glavina del Rio T."/>
            <person name="Dalin E."/>
            <person name="Tice H."/>
            <person name="Bruce D."/>
            <person name="Goodwin L."/>
            <person name="Pitluck S."/>
            <person name="Kyrpides N."/>
            <person name="Mavromatis K."/>
            <person name="Ivanova N."/>
            <person name="Mikhailova N."/>
            <person name="Sims D."/>
            <person name="Meincke L."/>
            <person name="Brettin T."/>
            <person name="Detter J.C."/>
            <person name="Han C."/>
            <person name="Larimer F."/>
            <person name="Land M."/>
            <person name="Hauser L."/>
            <person name="Markowitz V."/>
            <person name="Cheng J.F."/>
            <person name="Hugenholtz P."/>
            <person name="Woyke T."/>
            <person name="Wu D."/>
            <person name="Eisen J.A."/>
        </authorList>
    </citation>
    <scope>NUCLEOTIDE SEQUENCE [LARGE SCALE GENOMIC DNA]</scope>
    <source>
        <strain evidence="10">ATCC 33386 / NCTC 11300</strain>
    </source>
</reference>
<evidence type="ECO:0000313" key="9">
    <source>
        <dbReference type="EMBL" id="ACZ09976.1"/>
    </source>
</evidence>
<dbReference type="InterPro" id="IPR006419">
    <property type="entry name" value="NMN_transpt_PnuC"/>
</dbReference>
<dbReference type="AlphaFoldDB" id="D1APE2"/>
<evidence type="ECO:0000256" key="2">
    <source>
        <dbReference type="ARBA" id="ARBA00006669"/>
    </source>
</evidence>
<keyword evidence="5 8" id="KW-0812">Transmembrane</keyword>
<dbReference type="Proteomes" id="UP000000845">
    <property type="component" value="Chromosome"/>
</dbReference>
<dbReference type="PANTHER" id="PTHR36122">
    <property type="entry name" value="NICOTINAMIDE RIBOSIDE TRANSPORTER PNUC"/>
    <property type="match status" value="1"/>
</dbReference>
<keyword evidence="3" id="KW-0813">Transport</keyword>
<evidence type="ECO:0000256" key="7">
    <source>
        <dbReference type="ARBA" id="ARBA00023136"/>
    </source>
</evidence>
<organism evidence="9 10">
    <name type="scientific">Sebaldella termitidis (strain ATCC 33386 / NCTC 11300)</name>
    <dbReference type="NCBI Taxonomy" id="526218"/>
    <lineage>
        <taxon>Bacteria</taxon>
        <taxon>Fusobacteriati</taxon>
        <taxon>Fusobacteriota</taxon>
        <taxon>Fusobacteriia</taxon>
        <taxon>Fusobacteriales</taxon>
        <taxon>Leptotrichiaceae</taxon>
        <taxon>Sebaldella</taxon>
    </lineage>
</organism>
<keyword evidence="7 8" id="KW-0472">Membrane</keyword>
<dbReference type="HOGENOM" id="CLU_076589_4_1_0"/>
<dbReference type="eggNOG" id="COG3201">
    <property type="taxonomic scope" value="Bacteria"/>
</dbReference>
<feature type="transmembrane region" description="Helical" evidence="8">
    <location>
        <begin position="57"/>
        <end position="74"/>
    </location>
</feature>
<evidence type="ECO:0000256" key="1">
    <source>
        <dbReference type="ARBA" id="ARBA00004651"/>
    </source>
</evidence>